<keyword evidence="2" id="KW-1185">Reference proteome</keyword>
<dbReference type="EMBL" id="QASA01000001">
    <property type="protein sequence ID" value="RDC61857.1"/>
    <property type="molecule type" value="Genomic_DNA"/>
</dbReference>
<proteinExistence type="predicted"/>
<dbReference type="Proteomes" id="UP000253919">
    <property type="component" value="Unassembled WGS sequence"/>
</dbReference>
<accession>A0A369QF26</accession>
<organism evidence="1 2">
    <name type="scientific">Adhaeribacter pallidiroseus</name>
    <dbReference type="NCBI Taxonomy" id="2072847"/>
    <lineage>
        <taxon>Bacteria</taxon>
        <taxon>Pseudomonadati</taxon>
        <taxon>Bacteroidota</taxon>
        <taxon>Cytophagia</taxon>
        <taxon>Cytophagales</taxon>
        <taxon>Hymenobacteraceae</taxon>
        <taxon>Adhaeribacter</taxon>
    </lineage>
</organism>
<dbReference type="AlphaFoldDB" id="A0A369QF26"/>
<reference evidence="1 2" key="1">
    <citation type="submission" date="2018-04" db="EMBL/GenBank/DDBJ databases">
        <title>Adhaeribacter sp. HMF7616 genome sequencing and assembly.</title>
        <authorList>
            <person name="Kang H."/>
            <person name="Kang J."/>
            <person name="Cha I."/>
            <person name="Kim H."/>
            <person name="Joh K."/>
        </authorList>
    </citation>
    <scope>NUCLEOTIDE SEQUENCE [LARGE SCALE GENOMIC DNA]</scope>
    <source>
        <strain evidence="1 2">HMF7616</strain>
    </source>
</reference>
<evidence type="ECO:0000313" key="1">
    <source>
        <dbReference type="EMBL" id="RDC61857.1"/>
    </source>
</evidence>
<sequence length="39" mass="4487">MILVRVAHFSTDLPQTQKPQNTVLSRVIFKNYSGKVKNK</sequence>
<evidence type="ECO:0000313" key="2">
    <source>
        <dbReference type="Proteomes" id="UP000253919"/>
    </source>
</evidence>
<comment type="caution">
    <text evidence="1">The sequence shown here is derived from an EMBL/GenBank/DDBJ whole genome shotgun (WGS) entry which is preliminary data.</text>
</comment>
<gene>
    <name evidence="1" type="ORF">AHMF7616_00446</name>
</gene>
<name>A0A369QF26_9BACT</name>
<protein>
    <submittedName>
        <fullName evidence="1">Uncharacterized protein</fullName>
    </submittedName>
</protein>